<dbReference type="PANTHER" id="PTHR47510:SF3">
    <property type="entry name" value="ENDO_EXONUCLEASE_PHOSPHATASE DOMAIN-CONTAINING PROTEIN"/>
    <property type="match status" value="1"/>
</dbReference>
<evidence type="ECO:0008006" key="2">
    <source>
        <dbReference type="Google" id="ProtNLM"/>
    </source>
</evidence>
<accession>A0A1B6KMM0</accession>
<name>A0A1B6KMM0_9HEMI</name>
<sequence length="306" mass="34646">MLNNKNKKQMGTRNLNHLKAELKHSDWQPDHFASDSETAYNSFHAIINSALNATCPMKDLKTGKKQGPILSYDPEVRALKDDYIRTLNRFEITGNNEDRETMIAQKKLYDNKLRLLHQNLNATYITDADNKTKAIWNVINKKRKAKSYGGSQCKLEINKSIIKNPQDIVETFNTFAQAAEKTLNQNGTLQNRQQNPIDELTCHHSLTLSPTTFNEVVDTIKSLKTKTSSGVDEYSSKAVKHCAEELTNPLVSIINKSFSEGHFPSSLKLSKVYPKHKKGSISNLENYRPISLISTFSKLIEKNCTS</sequence>
<organism evidence="1">
    <name type="scientific">Graphocephala atropunctata</name>
    <dbReference type="NCBI Taxonomy" id="36148"/>
    <lineage>
        <taxon>Eukaryota</taxon>
        <taxon>Metazoa</taxon>
        <taxon>Ecdysozoa</taxon>
        <taxon>Arthropoda</taxon>
        <taxon>Hexapoda</taxon>
        <taxon>Insecta</taxon>
        <taxon>Pterygota</taxon>
        <taxon>Neoptera</taxon>
        <taxon>Paraneoptera</taxon>
        <taxon>Hemiptera</taxon>
        <taxon>Auchenorrhyncha</taxon>
        <taxon>Membracoidea</taxon>
        <taxon>Cicadellidae</taxon>
        <taxon>Cicadellinae</taxon>
        <taxon>Cicadellini</taxon>
        <taxon>Graphocephala</taxon>
    </lineage>
</organism>
<protein>
    <recommendedName>
        <fullName evidence="2">Reverse transcriptase domain-containing protein</fullName>
    </recommendedName>
</protein>
<dbReference type="EMBL" id="GEBQ01027285">
    <property type="protein sequence ID" value="JAT12692.1"/>
    <property type="molecule type" value="Transcribed_RNA"/>
</dbReference>
<proteinExistence type="predicted"/>
<reference evidence="1" key="1">
    <citation type="submission" date="2015-11" db="EMBL/GenBank/DDBJ databases">
        <title>De novo transcriptome assembly of four potential Pierce s Disease insect vectors from Arizona vineyards.</title>
        <authorList>
            <person name="Tassone E.E."/>
        </authorList>
    </citation>
    <scope>NUCLEOTIDE SEQUENCE</scope>
</reference>
<dbReference type="PANTHER" id="PTHR47510">
    <property type="entry name" value="REVERSE TRANSCRIPTASE DOMAIN-CONTAINING PROTEIN"/>
    <property type="match status" value="1"/>
</dbReference>
<gene>
    <name evidence="1" type="ORF">g.37021</name>
</gene>
<dbReference type="AlphaFoldDB" id="A0A1B6KMM0"/>
<evidence type="ECO:0000313" key="1">
    <source>
        <dbReference type="EMBL" id="JAT12692.1"/>
    </source>
</evidence>